<dbReference type="Proteomes" id="UP001233271">
    <property type="component" value="Chromosome 5"/>
</dbReference>
<name>A0AA48L6H1_9TREE</name>
<accession>A0AA48L6H1</accession>
<proteinExistence type="predicted"/>
<dbReference type="RefSeq" id="XP_060458075.1">
    <property type="nucleotide sequence ID" value="XM_060601597.1"/>
</dbReference>
<dbReference type="EMBL" id="AP028216">
    <property type="protein sequence ID" value="BEI92810.1"/>
    <property type="molecule type" value="Genomic_DNA"/>
</dbReference>
<dbReference type="GeneID" id="85496680"/>
<evidence type="ECO:0000313" key="1">
    <source>
        <dbReference type="EMBL" id="BEI92810.1"/>
    </source>
</evidence>
<evidence type="ECO:0000313" key="2">
    <source>
        <dbReference type="Proteomes" id="UP001233271"/>
    </source>
</evidence>
<protein>
    <submittedName>
        <fullName evidence="1">Uncharacterized protein</fullName>
    </submittedName>
</protein>
<organism evidence="1 2">
    <name type="scientific">Cutaneotrichosporon cavernicola</name>
    <dbReference type="NCBI Taxonomy" id="279322"/>
    <lineage>
        <taxon>Eukaryota</taxon>
        <taxon>Fungi</taxon>
        <taxon>Dikarya</taxon>
        <taxon>Basidiomycota</taxon>
        <taxon>Agaricomycotina</taxon>
        <taxon>Tremellomycetes</taxon>
        <taxon>Trichosporonales</taxon>
        <taxon>Trichosporonaceae</taxon>
        <taxon>Cutaneotrichosporon</taxon>
    </lineage>
</organism>
<keyword evidence="2" id="KW-1185">Reference proteome</keyword>
<sequence>MDLRFPIDYHPKRRQWEPFCAGDGKGSGWDRYCEAEKWTDSSGLLVCSVRRRHLMQVVIGWDGIDVYLVFRSK</sequence>
<gene>
    <name evidence="1" type="ORF">CcaverHIS019_0504380</name>
</gene>
<reference evidence="1" key="1">
    <citation type="journal article" date="2023" name="BMC Genomics">
        <title>Chromosome-level genome assemblies of Cutaneotrichosporon spp. (Trichosporonales, Basidiomycota) reveal imbalanced evolution between nucleotide sequences and chromosome synteny.</title>
        <authorList>
            <person name="Kobayashi Y."/>
            <person name="Kayamori A."/>
            <person name="Aoki K."/>
            <person name="Shiwa Y."/>
            <person name="Matsutani M."/>
            <person name="Fujita N."/>
            <person name="Sugita T."/>
            <person name="Iwasaki W."/>
            <person name="Tanaka N."/>
            <person name="Takashima M."/>
        </authorList>
    </citation>
    <scope>NUCLEOTIDE SEQUENCE</scope>
    <source>
        <strain evidence="1">HIS019</strain>
    </source>
</reference>
<dbReference type="AlphaFoldDB" id="A0AA48L6H1"/>
<dbReference type="KEGG" id="ccac:CcaHIS019_0504380"/>